<evidence type="ECO:0000313" key="1">
    <source>
        <dbReference type="EMBL" id="PWA05486.1"/>
    </source>
</evidence>
<accession>A0A2U1JK01</accession>
<dbReference type="RefSeq" id="WP_116556276.1">
    <property type="nucleotide sequence ID" value="NZ_QCZG01000069.1"/>
</dbReference>
<keyword evidence="2" id="KW-1185">Reference proteome</keyword>
<dbReference type="EMBL" id="QCZG01000069">
    <property type="protein sequence ID" value="PWA05486.1"/>
    <property type="molecule type" value="Genomic_DNA"/>
</dbReference>
<evidence type="ECO:0000313" key="2">
    <source>
        <dbReference type="Proteomes" id="UP000245998"/>
    </source>
</evidence>
<dbReference type="InterPro" id="IPR010878">
    <property type="entry name" value="Gp111"/>
</dbReference>
<protein>
    <submittedName>
        <fullName evidence="1">Uncharacterized protein</fullName>
    </submittedName>
</protein>
<organism evidence="1 2">
    <name type="scientific">Pueribacillus theae</name>
    <dbReference type="NCBI Taxonomy" id="2171751"/>
    <lineage>
        <taxon>Bacteria</taxon>
        <taxon>Bacillati</taxon>
        <taxon>Bacillota</taxon>
        <taxon>Bacilli</taxon>
        <taxon>Bacillales</taxon>
        <taxon>Bacillaceae</taxon>
        <taxon>Pueribacillus</taxon>
    </lineage>
</organism>
<name>A0A2U1JK01_9BACI</name>
<dbReference type="AlphaFoldDB" id="A0A2U1JK01"/>
<comment type="caution">
    <text evidence="1">The sequence shown here is derived from an EMBL/GenBank/DDBJ whole genome shotgun (WGS) entry which is preliminary data.</text>
</comment>
<proteinExistence type="predicted"/>
<reference evidence="1 2" key="1">
    <citation type="submission" date="2018-04" db="EMBL/GenBank/DDBJ databases">
        <title>Camelliibacillus theae gen. nov., sp. nov., isolated from Pu'er tea.</title>
        <authorList>
            <person name="Niu L."/>
        </authorList>
    </citation>
    <scope>NUCLEOTIDE SEQUENCE [LARGE SCALE GENOMIC DNA]</scope>
    <source>
        <strain evidence="1 2">T8</strain>
    </source>
</reference>
<dbReference type="OrthoDB" id="9810176at2"/>
<dbReference type="Pfam" id="PF07410">
    <property type="entry name" value="Phage_Gp111"/>
    <property type="match status" value="1"/>
</dbReference>
<sequence>MRNVMKRAWEMAKEGAKKFGGKAIEYIAESLKLAWKEVKNAVNELPKLIGSEKQIKWAEDIREKFIKNVEKMKGLLERDPGFFGFFDVTKEEYFNYINELMKEESASKWIDIRFLDSIEYAEQMKMKEE</sequence>
<dbReference type="Proteomes" id="UP000245998">
    <property type="component" value="Unassembled WGS sequence"/>
</dbReference>
<gene>
    <name evidence="1" type="ORF">DCC39_18035</name>
</gene>